<evidence type="ECO:0000256" key="3">
    <source>
        <dbReference type="ARBA" id="ARBA00022827"/>
    </source>
</evidence>
<feature type="domain" description="FAD/NAD(P)-binding" evidence="9">
    <location>
        <begin position="8"/>
        <end position="321"/>
    </location>
</feature>
<dbReference type="eggNOG" id="COG1249">
    <property type="taxonomic scope" value="Bacteria"/>
</dbReference>
<reference evidence="10 11" key="1">
    <citation type="submission" date="2016-05" db="EMBL/GenBank/DDBJ databases">
        <title>Complete Genome and Methylome Analysis of Psychrotrophic Bacterial Isolates from Antarctic Lake Untersee.</title>
        <authorList>
            <person name="Fomenkov A."/>
            <person name="Akimov V.N."/>
            <person name="Vasilyeva L.V."/>
            <person name="Andersen D."/>
            <person name="Vincze T."/>
            <person name="Roberts R.J."/>
        </authorList>
    </citation>
    <scope>NUCLEOTIDE SEQUENCE [LARGE SCALE GENOMIC DNA]</scope>
    <source>
        <strain evidence="10 11">U14-5</strain>
    </source>
</reference>
<evidence type="ECO:0000256" key="5">
    <source>
        <dbReference type="PIRSR" id="PIRSR000350-2"/>
    </source>
</evidence>
<dbReference type="GO" id="GO:0050660">
    <property type="term" value="F:flavin adenine dinucleotide binding"/>
    <property type="evidence" value="ECO:0007669"/>
    <property type="project" value="TreeGrafter"/>
</dbReference>
<dbReference type="GO" id="GO:0003955">
    <property type="term" value="F:NAD(P)H dehydrogenase (quinone) activity"/>
    <property type="evidence" value="ECO:0007669"/>
    <property type="project" value="TreeGrafter"/>
</dbReference>
<dbReference type="Pfam" id="PF07992">
    <property type="entry name" value="Pyr_redox_2"/>
    <property type="match status" value="1"/>
</dbReference>
<feature type="disulfide bond" description="Redox-active" evidence="7">
    <location>
        <begin position="43"/>
        <end position="48"/>
    </location>
</feature>
<dbReference type="Pfam" id="PF02852">
    <property type="entry name" value="Pyr_redox_dim"/>
    <property type="match status" value="1"/>
</dbReference>
<feature type="binding site" evidence="6">
    <location>
        <position position="52"/>
    </location>
    <ligand>
        <name>FAD</name>
        <dbReference type="ChEBI" id="CHEBI:57692"/>
    </ligand>
</feature>
<keyword evidence="2" id="KW-0285">Flavoprotein</keyword>
<protein>
    <submittedName>
        <fullName evidence="10">Pyridine nucleotide-disulfide oxidoreductase</fullName>
    </submittedName>
</protein>
<gene>
    <name evidence="10" type="ORF">RGI145_07675</name>
</gene>
<dbReference type="Proteomes" id="UP000185494">
    <property type="component" value="Chromosome 1"/>
</dbReference>
<dbReference type="InterPro" id="IPR023753">
    <property type="entry name" value="FAD/NAD-binding_dom"/>
</dbReference>
<evidence type="ECO:0000259" key="9">
    <source>
        <dbReference type="Pfam" id="PF07992"/>
    </source>
</evidence>
<dbReference type="FunFam" id="3.30.390.30:FF:000001">
    <property type="entry name" value="Dihydrolipoyl dehydrogenase"/>
    <property type="match status" value="1"/>
</dbReference>
<keyword evidence="4" id="KW-0560">Oxidoreductase</keyword>
<evidence type="ECO:0000256" key="1">
    <source>
        <dbReference type="ARBA" id="ARBA00007532"/>
    </source>
</evidence>
<dbReference type="PANTHER" id="PTHR43014">
    <property type="entry name" value="MERCURIC REDUCTASE"/>
    <property type="match status" value="1"/>
</dbReference>
<evidence type="ECO:0000313" key="11">
    <source>
        <dbReference type="Proteomes" id="UP000185494"/>
    </source>
</evidence>
<dbReference type="InterPro" id="IPR001100">
    <property type="entry name" value="Pyr_nuc-diS_OxRdtase"/>
</dbReference>
<feature type="binding site" evidence="6">
    <location>
        <begin position="144"/>
        <end position="146"/>
    </location>
    <ligand>
        <name>FAD</name>
        <dbReference type="ChEBI" id="CHEBI:57692"/>
    </ligand>
</feature>
<proteinExistence type="inferred from homology"/>
<evidence type="ECO:0000256" key="2">
    <source>
        <dbReference type="ARBA" id="ARBA00022630"/>
    </source>
</evidence>
<dbReference type="AlphaFoldDB" id="A0A1L7ADX0"/>
<evidence type="ECO:0000259" key="8">
    <source>
        <dbReference type="Pfam" id="PF02852"/>
    </source>
</evidence>
<sequence>MAMQSAETVIIGAGQAGVPLARALAAAGRDVLLIERDALGGSCVNFGCTPSKAVIASARLAAQARRAAEWGVTIPTVEVDFAAVMDRARTLVAEQRGELEESFRQPGAPRLLRGEARIEGREGSRLRLRVGEAVVLADRLVLDTGSRAARPDLPGLDQVPLIDSRSWIDLRERPGHLLFLGGGTIALELAQAFRRLGSAVTIVEAGPQLTEREDPDVAEVLQRALEADGIAVHLGAKPERVEAGGEGVRLHLGGRMLEGTHLFLAAGRQANTDALGLESIGLHPGEKGVLDVDDRLRTKADGVFAAGDIRGGPQFTHTAYDDFRVLQSLFLEDGARTTRRIVPYAIFTEPELGRVGLSEQEARKAGRPYRLGKKPMTESGKARDIGRTEGFIKVLADPGTGEILGAAALCDSGAEVVQLFVELMNAGAGLRTMLDGVHIHPTLGEAAKNAAAALDG</sequence>
<dbReference type="PANTHER" id="PTHR43014:SF2">
    <property type="entry name" value="MERCURIC REDUCTASE"/>
    <property type="match status" value="1"/>
</dbReference>
<evidence type="ECO:0000256" key="7">
    <source>
        <dbReference type="PIRSR" id="PIRSR000350-4"/>
    </source>
</evidence>
<dbReference type="EMBL" id="CP015583">
    <property type="protein sequence ID" value="APT56988.1"/>
    <property type="molecule type" value="Genomic_DNA"/>
</dbReference>
<comment type="similarity">
    <text evidence="1">Belongs to the class-I pyridine nucleotide-disulfide oxidoreductase family.</text>
</comment>
<dbReference type="PRINTS" id="PR00411">
    <property type="entry name" value="PNDRDTASEI"/>
</dbReference>
<feature type="binding site" evidence="6">
    <location>
        <position position="204"/>
    </location>
    <ligand>
        <name>NAD(+)</name>
        <dbReference type="ChEBI" id="CHEBI:57540"/>
    </ligand>
</feature>
<accession>A0A1L7ADX0</accession>
<name>A0A1L7ADX0_9PROT</name>
<dbReference type="SUPFAM" id="SSF51905">
    <property type="entry name" value="FAD/NAD(P)-binding domain"/>
    <property type="match status" value="1"/>
</dbReference>
<dbReference type="InterPro" id="IPR036188">
    <property type="entry name" value="FAD/NAD-bd_sf"/>
</dbReference>
<keyword evidence="3 6" id="KW-0274">FAD</keyword>
<comment type="cofactor">
    <cofactor evidence="6">
        <name>FAD</name>
        <dbReference type="ChEBI" id="CHEBI:57692"/>
    </cofactor>
    <text evidence="6">Binds 1 FAD per subunit.</text>
</comment>
<dbReference type="KEGG" id="rgi:RGI145_07675"/>
<dbReference type="RefSeq" id="WP_075797898.1">
    <property type="nucleotide sequence ID" value="NZ_CP015583.1"/>
</dbReference>
<dbReference type="Gene3D" id="3.50.50.60">
    <property type="entry name" value="FAD/NAD(P)-binding domain"/>
    <property type="match status" value="2"/>
</dbReference>
<dbReference type="PRINTS" id="PR00368">
    <property type="entry name" value="FADPNR"/>
</dbReference>
<dbReference type="InterPro" id="IPR016156">
    <property type="entry name" value="FAD/NAD-linked_Rdtase_dimer_sf"/>
</dbReference>
<feature type="active site" description="Proton acceptor" evidence="5">
    <location>
        <position position="440"/>
    </location>
</feature>
<evidence type="ECO:0000256" key="4">
    <source>
        <dbReference type="ARBA" id="ARBA00023002"/>
    </source>
</evidence>
<dbReference type="Gene3D" id="3.30.390.30">
    <property type="match status" value="1"/>
</dbReference>
<feature type="binding site" evidence="6">
    <location>
        <position position="267"/>
    </location>
    <ligand>
        <name>NAD(+)</name>
        <dbReference type="ChEBI" id="CHEBI:57540"/>
    </ligand>
</feature>
<feature type="binding site" evidence="6">
    <location>
        <begin position="181"/>
        <end position="188"/>
    </location>
    <ligand>
        <name>NAD(+)</name>
        <dbReference type="ChEBI" id="CHEBI:57540"/>
    </ligand>
</feature>
<evidence type="ECO:0000256" key="6">
    <source>
        <dbReference type="PIRSR" id="PIRSR000350-3"/>
    </source>
</evidence>
<keyword evidence="6" id="KW-0547">Nucleotide-binding</keyword>
<feature type="domain" description="Pyridine nucleotide-disulphide oxidoreductase dimerisation" evidence="8">
    <location>
        <begin position="342"/>
        <end position="450"/>
    </location>
</feature>
<feature type="binding site" evidence="6">
    <location>
        <position position="308"/>
    </location>
    <ligand>
        <name>FAD</name>
        <dbReference type="ChEBI" id="CHEBI:57692"/>
    </ligand>
</feature>
<dbReference type="PIRSF" id="PIRSF000350">
    <property type="entry name" value="Mercury_reductase_MerA"/>
    <property type="match status" value="1"/>
</dbReference>
<dbReference type="InterPro" id="IPR004099">
    <property type="entry name" value="Pyr_nucl-diS_OxRdtase_dimer"/>
</dbReference>
<organism evidence="10 11">
    <name type="scientific">Roseomonas gilardii</name>
    <dbReference type="NCBI Taxonomy" id="257708"/>
    <lineage>
        <taxon>Bacteria</taxon>
        <taxon>Pseudomonadati</taxon>
        <taxon>Pseudomonadota</taxon>
        <taxon>Alphaproteobacteria</taxon>
        <taxon>Acetobacterales</taxon>
        <taxon>Roseomonadaceae</taxon>
        <taxon>Roseomonas</taxon>
    </lineage>
</organism>
<dbReference type="SUPFAM" id="SSF55424">
    <property type="entry name" value="FAD/NAD-linked reductases, dimerisation (C-terminal) domain"/>
    <property type="match status" value="1"/>
</dbReference>
<keyword evidence="6" id="KW-0520">NAD</keyword>
<evidence type="ECO:0000313" key="10">
    <source>
        <dbReference type="EMBL" id="APT56988.1"/>
    </source>
</evidence>
<dbReference type="STRING" id="257708.RGI145_07675"/>